<organism evidence="2 3">
    <name type="scientific">Cercospora kikuchii</name>
    <dbReference type="NCBI Taxonomy" id="84275"/>
    <lineage>
        <taxon>Eukaryota</taxon>
        <taxon>Fungi</taxon>
        <taxon>Dikarya</taxon>
        <taxon>Ascomycota</taxon>
        <taxon>Pezizomycotina</taxon>
        <taxon>Dothideomycetes</taxon>
        <taxon>Dothideomycetidae</taxon>
        <taxon>Mycosphaerellales</taxon>
        <taxon>Mycosphaerellaceae</taxon>
        <taxon>Cercospora</taxon>
    </lineage>
</organism>
<reference evidence="2 3" key="1">
    <citation type="submission" date="2021-01" db="EMBL/GenBank/DDBJ databases">
        <title>Cercospora kikuchii MAFF 305040 whole genome shotgun sequence.</title>
        <authorList>
            <person name="Kashiwa T."/>
            <person name="Suzuki T."/>
        </authorList>
    </citation>
    <scope>NUCLEOTIDE SEQUENCE [LARGE SCALE GENOMIC DNA]</scope>
    <source>
        <strain evidence="2 3">MAFF 305040</strain>
    </source>
</reference>
<name>A0A9P3CQ49_9PEZI</name>
<dbReference type="Pfam" id="PF26639">
    <property type="entry name" value="Het-6_barrel"/>
    <property type="match status" value="1"/>
</dbReference>
<dbReference type="PANTHER" id="PTHR24148">
    <property type="entry name" value="ANKYRIN REPEAT DOMAIN-CONTAINING PROTEIN 39 HOMOLOG-RELATED"/>
    <property type="match status" value="1"/>
</dbReference>
<dbReference type="AlphaFoldDB" id="A0A9P3CQ49"/>
<keyword evidence="3" id="KW-1185">Reference proteome</keyword>
<comment type="caution">
    <text evidence="2">The sequence shown here is derived from an EMBL/GenBank/DDBJ whole genome shotgun (WGS) entry which is preliminary data.</text>
</comment>
<sequence>MTLTMLALVRQHAWSITSAPRSTKATEDGTAQRLHYAKLPTRDQHIRLLVLWPCSANTDPIKCSLAVERSDTSAEYEALSYAWGKASDARTVWIGAKSYNVTQNLFMALQELRGRDGRPRILWVDAVCINQRDNEERATQVQMMTAIYQNAKRVIVWVGPESKTTPYLRITYQFWKQESVDDAGKLAEGSVFDHAKMHPQANEAVQSMLSREWFGRAWVMQEAILARDAVIRCGAFQEDWKTFCAFLCDYRRYYRNDSRGLVRRTMPQGDNDQNRMNEAISKEFETLRWINLPFSVAVINAAREAGHEMPLLDLLGYARLQRASDPRDKIYAIMGLLSGKQRALVPPPDYDAEIVEVYTAFATCAILSTGTLDVLSWKNPYVESFFTEMPSWVPDWRSLYEAGNVGSDRVQAPVMTPRHGAEPYGNHNQVHNAALYLHSPYNFEFTDERIFHARGIRVDVIPDRDQQLEGLHNDNLRYDQNFEFRREQIVESHVRDLKKILVDSGTMESDTFWRILSHDQYTKNLSTDIGAKPVDLDRKDTWYQNDRIDLKGAQDLILRTKAGYWGSFPRNTKPGLLIVVLFGARKPVLLREHNGLHVFVGECYIHGIMDGEIVREQEAGKRETEVFHIV</sequence>
<dbReference type="InterPro" id="IPR052895">
    <property type="entry name" value="HetReg/Transcr_Mod"/>
</dbReference>
<dbReference type="Proteomes" id="UP000825890">
    <property type="component" value="Unassembled WGS sequence"/>
</dbReference>
<evidence type="ECO:0000259" key="1">
    <source>
        <dbReference type="Pfam" id="PF06985"/>
    </source>
</evidence>
<accession>A0A9P3CQ49</accession>
<dbReference type="EMBL" id="BOLY01000004">
    <property type="protein sequence ID" value="GIZ44585.1"/>
    <property type="molecule type" value="Genomic_DNA"/>
</dbReference>
<evidence type="ECO:0000313" key="2">
    <source>
        <dbReference type="EMBL" id="GIZ44585.1"/>
    </source>
</evidence>
<dbReference type="OrthoDB" id="3647541at2759"/>
<proteinExistence type="predicted"/>
<dbReference type="Pfam" id="PF06985">
    <property type="entry name" value="HET"/>
    <property type="match status" value="1"/>
</dbReference>
<dbReference type="GeneID" id="68293354"/>
<dbReference type="RefSeq" id="XP_044659072.1">
    <property type="nucleotide sequence ID" value="XM_044803137.1"/>
</dbReference>
<gene>
    <name evidence="2" type="ORF">CKM354_000777900</name>
</gene>
<evidence type="ECO:0000313" key="3">
    <source>
        <dbReference type="Proteomes" id="UP000825890"/>
    </source>
</evidence>
<protein>
    <recommendedName>
        <fullName evidence="1">Heterokaryon incompatibility domain-containing protein</fullName>
    </recommendedName>
</protein>
<dbReference type="PANTHER" id="PTHR24148:SF64">
    <property type="entry name" value="HETEROKARYON INCOMPATIBILITY DOMAIN-CONTAINING PROTEIN"/>
    <property type="match status" value="1"/>
</dbReference>
<dbReference type="InterPro" id="IPR010730">
    <property type="entry name" value="HET"/>
</dbReference>
<feature type="domain" description="Heterokaryon incompatibility" evidence="1">
    <location>
        <begin position="76"/>
        <end position="222"/>
    </location>
</feature>